<dbReference type="GO" id="GO:0016887">
    <property type="term" value="F:ATP hydrolysis activity"/>
    <property type="evidence" value="ECO:0007669"/>
    <property type="project" value="UniProtKB-UniRule"/>
</dbReference>
<dbReference type="RefSeq" id="WP_109573095.1">
    <property type="nucleotide sequence ID" value="NZ_UHJL01000003.1"/>
</dbReference>
<keyword evidence="2 11" id="KW-0677">Repeat</keyword>
<comment type="subcellular location">
    <subcellularLocation>
        <location evidence="11">Cytoplasm</location>
    </subcellularLocation>
    <text evidence="11">Associates with ribosomes.</text>
</comment>
<keyword evidence="11" id="KW-0175">Coiled coil</keyword>
<accession>A0A380S607</accession>
<comment type="function">
    <text evidence="11">Probably plays a role in ribosome assembly or function. May be involved in resolution of branched DNA intermediates that result from template switching in postreplication gaps. Binds DNA and has ATPase activity.</text>
</comment>
<dbReference type="Gene3D" id="1.10.287.380">
    <property type="entry name" value="Valyl-tRNA synthetase, C-terminal domain"/>
    <property type="match status" value="1"/>
</dbReference>
<evidence type="ECO:0000256" key="10">
    <source>
        <dbReference type="ARBA" id="ARBA00061478"/>
    </source>
</evidence>
<dbReference type="InterPro" id="IPR032781">
    <property type="entry name" value="ABC_tran_Xtn"/>
</dbReference>
<dbReference type="InterPro" id="IPR043686">
    <property type="entry name" value="Uup"/>
</dbReference>
<dbReference type="SUPFAM" id="SSF52540">
    <property type="entry name" value="P-loop containing nucleoside triphosphate hydrolases"/>
    <property type="match status" value="2"/>
</dbReference>
<dbReference type="AlphaFoldDB" id="A0A380S607"/>
<dbReference type="GO" id="GO:0006281">
    <property type="term" value="P:DNA repair"/>
    <property type="evidence" value="ECO:0007669"/>
    <property type="project" value="UniProtKB-KW"/>
</dbReference>
<evidence type="ECO:0000256" key="2">
    <source>
        <dbReference type="ARBA" id="ARBA00022737"/>
    </source>
</evidence>
<evidence type="ECO:0000313" key="15">
    <source>
        <dbReference type="Proteomes" id="UP000255423"/>
    </source>
</evidence>
<keyword evidence="8 11" id="KW-0234">DNA repair</keyword>
<dbReference type="EC" id="3.6.1.-" evidence="11"/>
<protein>
    <recommendedName>
        <fullName evidence="11">ATP-binding protein Uup</fullName>
        <ecNumber evidence="11">3.6.1.-</ecNumber>
    </recommendedName>
</protein>
<dbReference type="Gene3D" id="3.40.50.300">
    <property type="entry name" value="P-loop containing nucleotide triphosphate hydrolases"/>
    <property type="match status" value="2"/>
</dbReference>
<dbReference type="InterPro" id="IPR027417">
    <property type="entry name" value="P-loop_NTPase"/>
</dbReference>
<evidence type="ECO:0000256" key="6">
    <source>
        <dbReference type="ARBA" id="ARBA00022840"/>
    </source>
</evidence>
<evidence type="ECO:0000256" key="1">
    <source>
        <dbReference type="ARBA" id="ARBA00022490"/>
    </source>
</evidence>
<keyword evidence="3 11" id="KW-0547">Nucleotide-binding</keyword>
<dbReference type="InterPro" id="IPR003439">
    <property type="entry name" value="ABC_transporter-like_ATP-bd"/>
</dbReference>
<dbReference type="GO" id="GO:0043022">
    <property type="term" value="F:ribosome binding"/>
    <property type="evidence" value="ECO:0007669"/>
    <property type="project" value="UniProtKB-UniRule"/>
</dbReference>
<proteinExistence type="inferred from homology"/>
<keyword evidence="5 11" id="KW-0378">Hydrolase</keyword>
<keyword evidence="7 11" id="KW-0238">DNA-binding</keyword>
<dbReference type="PANTHER" id="PTHR42855">
    <property type="entry name" value="ABC TRANSPORTER ATP-BINDING SUBUNIT"/>
    <property type="match status" value="1"/>
</dbReference>
<evidence type="ECO:0000256" key="3">
    <source>
        <dbReference type="ARBA" id="ARBA00022741"/>
    </source>
</evidence>
<evidence type="ECO:0000313" key="14">
    <source>
        <dbReference type="EMBL" id="SUQ24662.1"/>
    </source>
</evidence>
<dbReference type="Pfam" id="PF12848">
    <property type="entry name" value="ABC_tran_Xtn"/>
    <property type="match status" value="1"/>
</dbReference>
<dbReference type="HAMAP" id="MF_00848">
    <property type="entry name" value="Uup"/>
    <property type="match status" value="1"/>
</dbReference>
<dbReference type="InterPro" id="IPR003593">
    <property type="entry name" value="AAA+_ATPase"/>
</dbReference>
<reference evidence="14 15" key="1">
    <citation type="submission" date="2017-08" db="EMBL/GenBank/DDBJ databases">
        <authorList>
            <person name="de Groot N.N."/>
        </authorList>
    </citation>
    <scope>NUCLEOTIDE SEQUENCE [LARGE SCALE GENOMIC DNA]</scope>
    <source>
        <strain evidence="14 15">HM2</strain>
    </source>
</reference>
<evidence type="ECO:0000256" key="11">
    <source>
        <dbReference type="HAMAP-Rule" id="MF_00848"/>
    </source>
</evidence>
<dbReference type="Pfam" id="PF16326">
    <property type="entry name" value="ABC_tran_CTD"/>
    <property type="match status" value="1"/>
</dbReference>
<evidence type="ECO:0000256" key="12">
    <source>
        <dbReference type="SAM" id="MobiDB-lite"/>
    </source>
</evidence>
<dbReference type="GO" id="GO:0005737">
    <property type="term" value="C:cytoplasm"/>
    <property type="evidence" value="ECO:0007669"/>
    <property type="project" value="UniProtKB-SubCell"/>
</dbReference>
<keyword evidence="6 11" id="KW-0067">ATP-binding</keyword>
<dbReference type="GO" id="GO:0003677">
    <property type="term" value="F:DNA binding"/>
    <property type="evidence" value="ECO:0007669"/>
    <property type="project" value="UniProtKB-UniRule"/>
</dbReference>
<dbReference type="Pfam" id="PF00005">
    <property type="entry name" value="ABC_tran"/>
    <property type="match status" value="2"/>
</dbReference>
<comment type="similarity">
    <text evidence="10 11">Belongs to the ABC transporter superfamily. ABCF family. Uup subfamily.</text>
</comment>
<comment type="catalytic activity">
    <reaction evidence="9 11">
        <text>ATP + H2O = ADP + phosphate + H(+)</text>
        <dbReference type="Rhea" id="RHEA:13065"/>
        <dbReference type="ChEBI" id="CHEBI:15377"/>
        <dbReference type="ChEBI" id="CHEBI:15378"/>
        <dbReference type="ChEBI" id="CHEBI:30616"/>
        <dbReference type="ChEBI" id="CHEBI:43474"/>
        <dbReference type="ChEBI" id="CHEBI:456216"/>
    </reaction>
</comment>
<dbReference type="Proteomes" id="UP000255423">
    <property type="component" value="Unassembled WGS sequence"/>
</dbReference>
<dbReference type="CDD" id="cd03221">
    <property type="entry name" value="ABCF_EF-3"/>
    <property type="match status" value="2"/>
</dbReference>
<evidence type="ECO:0000259" key="13">
    <source>
        <dbReference type="PROSITE" id="PS50893"/>
    </source>
</evidence>
<feature type="domain" description="ABC transporter" evidence="13">
    <location>
        <begin position="295"/>
        <end position="512"/>
    </location>
</feature>
<gene>
    <name evidence="11" type="primary">uup</name>
    <name evidence="14" type="ORF">SAMN05661053_2074</name>
</gene>
<evidence type="ECO:0000256" key="9">
    <source>
        <dbReference type="ARBA" id="ARBA00049360"/>
    </source>
</evidence>
<evidence type="ECO:0000256" key="5">
    <source>
        <dbReference type="ARBA" id="ARBA00022801"/>
    </source>
</evidence>
<dbReference type="InterPro" id="IPR051309">
    <property type="entry name" value="ABCF_ATPase"/>
</dbReference>
<feature type="compositionally biased region" description="Low complexity" evidence="12">
    <location>
        <begin position="529"/>
        <end position="543"/>
    </location>
</feature>
<feature type="domain" description="ABC transporter" evidence="13">
    <location>
        <begin position="4"/>
        <end position="228"/>
    </location>
</feature>
<evidence type="ECO:0000256" key="8">
    <source>
        <dbReference type="ARBA" id="ARBA00023204"/>
    </source>
</evidence>
<organism evidence="14 15">
    <name type="scientific">Fibrobacter succinogenes</name>
    <name type="common">Bacteroides succinogenes</name>
    <dbReference type="NCBI Taxonomy" id="833"/>
    <lineage>
        <taxon>Bacteria</taxon>
        <taxon>Pseudomonadati</taxon>
        <taxon>Fibrobacterota</taxon>
        <taxon>Fibrobacteria</taxon>
        <taxon>Fibrobacterales</taxon>
        <taxon>Fibrobacteraceae</taxon>
        <taxon>Fibrobacter</taxon>
    </lineage>
</organism>
<dbReference type="PROSITE" id="PS50893">
    <property type="entry name" value="ABC_TRANSPORTER_2"/>
    <property type="match status" value="2"/>
</dbReference>
<dbReference type="InterPro" id="IPR037118">
    <property type="entry name" value="Val-tRNA_synth_C_sf"/>
</dbReference>
<name>A0A380S607_FIBSU</name>
<feature type="binding site" evidence="11">
    <location>
        <begin position="36"/>
        <end position="43"/>
    </location>
    <ligand>
        <name>ATP</name>
        <dbReference type="ChEBI" id="CHEBI:30616"/>
        <label>1</label>
    </ligand>
</feature>
<dbReference type="PROSITE" id="PS00211">
    <property type="entry name" value="ABC_TRANSPORTER_1"/>
    <property type="match status" value="2"/>
</dbReference>
<dbReference type="EMBL" id="UHJL01000003">
    <property type="protein sequence ID" value="SUQ24662.1"/>
    <property type="molecule type" value="Genomic_DNA"/>
</dbReference>
<sequence>MPILSVQNILLRFGGPPLLDNVSFDIEAGDRICLVGRNGEGKSTLLKVLTGEMEANSGEIVKKTGLKVSRMIQEIPAHLDGTVRDIVMGRVSVVSGGSVISKKILDDGAHNATAEAILGKTGIDADAPYDSLSGGQKRRVLFARAVAEDPDLLLLDEPTNHLDIPAIQWLEGIVTRLNCAVMFVSHDRAFVRRTATRIFELDRGRVRSWDFPYDKFVQFRDQALAEEEKANALFDKKLAEEEVWIRKGIQARRTRNEGRVRALIKMREERAARRSRTGNVNMQITEADRSGRLVARLKNVSYSYDGSPLISDLSTEISRGDRIGIVGPNGSGKTTLLRLILGELQPESGDVRLGSNLHIAYFDQMRTRLREDKSLIENIGDGQAYITLNGVKRHVLSYLQDFLFSADRARGPISALSGGERNRLLLACLFSHPSNVLVLDEPTNDLDMETLDLLAELLADYNGTVLTVSHDRAFLDSVATGILAIEDGGHVFEAVGGYSDYEANKKIRDKEAAQAARLAAEREAEKQARSNAGVGAASAAPAPAKKKKRSYNEEREYAALPEKIEKLEKEIADYQLELSKPEVYTNATLIVELQKKIADDEALLEQAYERFEALDNLG</sequence>
<evidence type="ECO:0000256" key="7">
    <source>
        <dbReference type="ARBA" id="ARBA00023125"/>
    </source>
</evidence>
<dbReference type="InterPro" id="IPR032524">
    <property type="entry name" value="ABC_tran_C"/>
</dbReference>
<evidence type="ECO:0000256" key="4">
    <source>
        <dbReference type="ARBA" id="ARBA00022763"/>
    </source>
</evidence>
<feature type="region of interest" description="Disordered" evidence="12">
    <location>
        <begin position="527"/>
        <end position="550"/>
    </location>
</feature>
<dbReference type="SMART" id="SM00382">
    <property type="entry name" value="AAA"/>
    <property type="match status" value="2"/>
</dbReference>
<dbReference type="PANTHER" id="PTHR42855:SF1">
    <property type="entry name" value="ABC TRANSPORTER DOMAIN-CONTAINING PROTEIN"/>
    <property type="match status" value="1"/>
</dbReference>
<feature type="binding site" evidence="11">
    <location>
        <begin position="327"/>
        <end position="334"/>
    </location>
    <ligand>
        <name>ATP</name>
        <dbReference type="ChEBI" id="CHEBI:30616"/>
        <label>2</label>
    </ligand>
</feature>
<dbReference type="GO" id="GO:0005524">
    <property type="term" value="F:ATP binding"/>
    <property type="evidence" value="ECO:0007669"/>
    <property type="project" value="UniProtKB-UniRule"/>
</dbReference>
<dbReference type="FunFam" id="3.40.50.300:FF:000309">
    <property type="entry name" value="ABC transporter ATP-binding protein"/>
    <property type="match status" value="1"/>
</dbReference>
<dbReference type="InterPro" id="IPR017871">
    <property type="entry name" value="ABC_transporter-like_CS"/>
</dbReference>
<keyword evidence="4 11" id="KW-0227">DNA damage</keyword>
<keyword evidence="1 11" id="KW-0963">Cytoplasm</keyword>
<feature type="coiled-coil region" evidence="11">
    <location>
        <begin position="557"/>
        <end position="610"/>
    </location>
</feature>